<protein>
    <submittedName>
        <fullName evidence="1">Uncharacterized membrane-anchored protein</fullName>
    </submittedName>
</protein>
<evidence type="ECO:0000313" key="2">
    <source>
        <dbReference type="Proteomes" id="UP000199423"/>
    </source>
</evidence>
<dbReference type="OrthoDB" id="4868247at2"/>
<proteinExistence type="predicted"/>
<keyword evidence="2" id="KW-1185">Reference proteome</keyword>
<dbReference type="AlphaFoldDB" id="A0A1I7NEB3"/>
<gene>
    <name evidence="1" type="ORF">SAMN04488557_1802</name>
</gene>
<sequence>MITKRTLIWPLLGAVALAQSAALFDMVYARDRLLKTGREITLAVRPLDPRDIFRGDYVTLGYDISTLKKSSTETDPDFNGVSPGSVAYVTLKGAPGGDWTVTHVGSRYPSEVASDEVVLKGRVKYVWNAGNDPEMTIQVRYGIENYFVPEGTGRALEDKVRSHKIEAVVAVAADGTAALKGLIVDGERHEDPPLL</sequence>
<dbReference type="InterPro" id="IPR025833">
    <property type="entry name" value="GDYXXLXY"/>
</dbReference>
<name>A0A1I7NEB3_9HYPH</name>
<dbReference type="RefSeq" id="WP_092867189.1">
    <property type="nucleotide sequence ID" value="NZ_FPCH01000002.1"/>
</dbReference>
<dbReference type="STRING" id="51670.SAMN04488557_1802"/>
<dbReference type="Proteomes" id="UP000199423">
    <property type="component" value="Unassembled WGS sequence"/>
</dbReference>
<dbReference type="EMBL" id="FPCH01000002">
    <property type="protein sequence ID" value="SFV33004.1"/>
    <property type="molecule type" value="Genomic_DNA"/>
</dbReference>
<dbReference type="Pfam" id="PF14345">
    <property type="entry name" value="GDYXXLXY"/>
    <property type="match status" value="1"/>
</dbReference>
<evidence type="ECO:0000313" key="1">
    <source>
        <dbReference type="EMBL" id="SFV33004.1"/>
    </source>
</evidence>
<accession>A0A1I7NEB3</accession>
<reference evidence="2" key="1">
    <citation type="submission" date="2016-10" db="EMBL/GenBank/DDBJ databases">
        <authorList>
            <person name="Varghese N."/>
            <person name="Submissions S."/>
        </authorList>
    </citation>
    <scope>NUCLEOTIDE SEQUENCE [LARGE SCALE GENOMIC DNA]</scope>
    <source>
        <strain evidence="2">DSM 1565</strain>
    </source>
</reference>
<organism evidence="1 2">
    <name type="scientific">Hyphomicrobium facile</name>
    <dbReference type="NCBI Taxonomy" id="51670"/>
    <lineage>
        <taxon>Bacteria</taxon>
        <taxon>Pseudomonadati</taxon>
        <taxon>Pseudomonadota</taxon>
        <taxon>Alphaproteobacteria</taxon>
        <taxon>Hyphomicrobiales</taxon>
        <taxon>Hyphomicrobiaceae</taxon>
        <taxon>Hyphomicrobium</taxon>
    </lineage>
</organism>